<dbReference type="Proteomes" id="UP000292935">
    <property type="component" value="Unassembled WGS sequence"/>
</dbReference>
<dbReference type="Pfam" id="PF04012">
    <property type="entry name" value="PspA_IM30"/>
    <property type="match status" value="1"/>
</dbReference>
<dbReference type="AlphaFoldDB" id="A0A4Q2JLK5"/>
<keyword evidence="2" id="KW-0175">Coiled coil</keyword>
<feature type="region of interest" description="Disordered" evidence="3">
    <location>
        <begin position="232"/>
        <end position="260"/>
    </location>
</feature>
<evidence type="ECO:0000256" key="2">
    <source>
        <dbReference type="SAM" id="Coils"/>
    </source>
</evidence>
<gene>
    <name evidence="4" type="ORF">ESP57_07330</name>
</gene>
<accession>A0A4Q2JLK5</accession>
<proteinExistence type="inferred from homology"/>
<dbReference type="EMBL" id="SDPO01000002">
    <property type="protein sequence ID" value="RXZ48792.1"/>
    <property type="molecule type" value="Genomic_DNA"/>
</dbReference>
<keyword evidence="5" id="KW-1185">Reference proteome</keyword>
<name>A0A4Q2JLK5_9MICO</name>
<reference evidence="4 5" key="1">
    <citation type="submission" date="2019-01" db="EMBL/GenBank/DDBJ databases">
        <authorList>
            <person name="Li J."/>
        </authorList>
    </citation>
    <scope>NUCLEOTIDE SEQUENCE [LARGE SCALE GENOMIC DNA]</scope>
    <source>
        <strain evidence="4 5">CCUG 35506</strain>
    </source>
</reference>
<evidence type="ECO:0000313" key="4">
    <source>
        <dbReference type="EMBL" id="RXZ48792.1"/>
    </source>
</evidence>
<feature type="compositionally biased region" description="Basic and acidic residues" evidence="3">
    <location>
        <begin position="23"/>
        <end position="35"/>
    </location>
</feature>
<feature type="coiled-coil region" evidence="2">
    <location>
        <begin position="93"/>
        <end position="127"/>
    </location>
</feature>
<comment type="caution">
    <text evidence="4">The sequence shown here is derived from an EMBL/GenBank/DDBJ whole genome shotgun (WGS) entry which is preliminary data.</text>
</comment>
<dbReference type="PANTHER" id="PTHR31088">
    <property type="entry name" value="MEMBRANE-ASSOCIATED PROTEIN VIPP1, CHLOROPLASTIC"/>
    <property type="match status" value="1"/>
</dbReference>
<dbReference type="InterPro" id="IPR007157">
    <property type="entry name" value="PspA_VIPP1"/>
</dbReference>
<organism evidence="4 5">
    <name type="scientific">Agromyces fucosus</name>
    <dbReference type="NCBI Taxonomy" id="41985"/>
    <lineage>
        <taxon>Bacteria</taxon>
        <taxon>Bacillati</taxon>
        <taxon>Actinomycetota</taxon>
        <taxon>Actinomycetes</taxon>
        <taxon>Micrococcales</taxon>
        <taxon>Microbacteriaceae</taxon>
        <taxon>Agromyces</taxon>
    </lineage>
</organism>
<evidence type="ECO:0000256" key="3">
    <source>
        <dbReference type="SAM" id="MobiDB-lite"/>
    </source>
</evidence>
<dbReference type="RefSeq" id="WP_129231095.1">
    <property type="nucleotide sequence ID" value="NZ_SDPO01000002.1"/>
</dbReference>
<evidence type="ECO:0000313" key="5">
    <source>
        <dbReference type="Proteomes" id="UP000292935"/>
    </source>
</evidence>
<protein>
    <submittedName>
        <fullName evidence="4">PspA/IM30 family protein</fullName>
    </submittedName>
</protein>
<sequence>MSSSNANSNSARMRTIFRSKTSKALDRMEDPRETLDDSYDQQVKLLQQVRLAVADVATAKKRIELQGEEMGTRYQRLGSQAAEALAQGREDLARAALERRAMLEGQVAQLQQQFTALDRQTAQLQDRERRLTDQVAAFRIEKETIKATYTASEAQVRANEAVSGISNTITDVGSSLDRARDRVQQMQARAAATDELLASGALTDLTAAPDADIERQLAAVSAQAEIDRQLQALKSGSGQAGGGAAERPGPDGWLSIGRAG</sequence>
<evidence type="ECO:0000256" key="1">
    <source>
        <dbReference type="ARBA" id="ARBA00043985"/>
    </source>
</evidence>
<feature type="compositionally biased region" description="Low complexity" evidence="3">
    <location>
        <begin position="1"/>
        <end position="11"/>
    </location>
</feature>
<dbReference type="PANTHER" id="PTHR31088:SF6">
    <property type="entry name" value="PHAGE SHOCK PROTEIN A"/>
    <property type="match status" value="1"/>
</dbReference>
<dbReference type="OrthoDB" id="9779630at2"/>
<comment type="similarity">
    <text evidence="1">Belongs to the PspA/Vipp/IM30 family.</text>
</comment>
<feature type="region of interest" description="Disordered" evidence="3">
    <location>
        <begin position="1"/>
        <end position="36"/>
    </location>
</feature>